<dbReference type="PANTHER" id="PTHR45977">
    <property type="entry name" value="TARGET OF ERK KINASE MPK-1"/>
    <property type="match status" value="1"/>
</dbReference>
<feature type="compositionally biased region" description="Basic and acidic residues" evidence="13">
    <location>
        <begin position="22"/>
        <end position="46"/>
    </location>
</feature>
<evidence type="ECO:0000256" key="13">
    <source>
        <dbReference type="SAM" id="MobiDB-lite"/>
    </source>
</evidence>
<evidence type="ECO:0000256" key="9">
    <source>
        <dbReference type="ARBA" id="ARBA00022833"/>
    </source>
</evidence>
<keyword evidence="11 14" id="KW-0472">Membrane</keyword>
<feature type="transmembrane region" description="Helical" evidence="14">
    <location>
        <begin position="305"/>
        <end position="336"/>
    </location>
</feature>
<feature type="compositionally biased region" description="Basic and acidic residues" evidence="13">
    <location>
        <begin position="507"/>
        <end position="525"/>
    </location>
</feature>
<comment type="subcellular location">
    <subcellularLocation>
        <location evidence="2">Membrane</location>
        <topology evidence="2">Multi-pass membrane protein</topology>
    </subcellularLocation>
</comment>
<evidence type="ECO:0000256" key="14">
    <source>
        <dbReference type="SAM" id="Phobius"/>
    </source>
</evidence>
<feature type="transmembrane region" description="Helical" evidence="14">
    <location>
        <begin position="134"/>
        <end position="160"/>
    </location>
</feature>
<feature type="transmembrane region" description="Helical" evidence="14">
    <location>
        <begin position="267"/>
        <end position="285"/>
    </location>
</feature>
<dbReference type="SMART" id="SM00184">
    <property type="entry name" value="RING"/>
    <property type="match status" value="1"/>
</dbReference>
<comment type="caution">
    <text evidence="16">The sequence shown here is derived from an EMBL/GenBank/DDBJ whole genome shotgun (WGS) entry which is preliminary data.</text>
</comment>
<dbReference type="GO" id="GO:0016567">
    <property type="term" value="P:protein ubiquitination"/>
    <property type="evidence" value="ECO:0007669"/>
    <property type="project" value="TreeGrafter"/>
</dbReference>
<dbReference type="EC" id="2.3.2.27" evidence="3"/>
<evidence type="ECO:0000313" key="17">
    <source>
        <dbReference type="Proteomes" id="UP000076154"/>
    </source>
</evidence>
<keyword evidence="9" id="KW-0862">Zinc</keyword>
<dbReference type="GO" id="GO:0006511">
    <property type="term" value="P:ubiquitin-dependent protein catabolic process"/>
    <property type="evidence" value="ECO:0007669"/>
    <property type="project" value="TreeGrafter"/>
</dbReference>
<evidence type="ECO:0000256" key="8">
    <source>
        <dbReference type="ARBA" id="ARBA00022786"/>
    </source>
</evidence>
<feature type="transmembrane region" description="Helical" evidence="14">
    <location>
        <begin position="180"/>
        <end position="202"/>
    </location>
</feature>
<dbReference type="Gene3D" id="3.30.40.10">
    <property type="entry name" value="Zinc/RING finger domain, C3HC4 (zinc finger)"/>
    <property type="match status" value="1"/>
</dbReference>
<accession>A0A369J6J9</accession>
<keyword evidence="6" id="KW-0479">Metal-binding</keyword>
<feature type="compositionally biased region" description="Pro residues" evidence="13">
    <location>
        <begin position="97"/>
        <end position="109"/>
    </location>
</feature>
<keyword evidence="10 14" id="KW-1133">Transmembrane helix</keyword>
<dbReference type="EMBL" id="LUEZ02000122">
    <property type="protein sequence ID" value="RDB16790.1"/>
    <property type="molecule type" value="Genomic_DNA"/>
</dbReference>
<proteinExistence type="predicted"/>
<evidence type="ECO:0000256" key="6">
    <source>
        <dbReference type="ARBA" id="ARBA00022723"/>
    </source>
</evidence>
<dbReference type="GO" id="GO:0016020">
    <property type="term" value="C:membrane"/>
    <property type="evidence" value="ECO:0007669"/>
    <property type="project" value="UniProtKB-SubCell"/>
</dbReference>
<dbReference type="AlphaFoldDB" id="A0A369J6J9"/>
<evidence type="ECO:0000256" key="1">
    <source>
        <dbReference type="ARBA" id="ARBA00000900"/>
    </source>
</evidence>
<feature type="compositionally biased region" description="Polar residues" evidence="13">
    <location>
        <begin position="79"/>
        <end position="93"/>
    </location>
</feature>
<evidence type="ECO:0000256" key="12">
    <source>
        <dbReference type="PROSITE-ProRule" id="PRU00175"/>
    </source>
</evidence>
<dbReference type="Pfam" id="PF13639">
    <property type="entry name" value="zf-RING_2"/>
    <property type="match status" value="1"/>
</dbReference>
<comment type="catalytic activity">
    <reaction evidence="1">
        <text>S-ubiquitinyl-[E2 ubiquitin-conjugating enzyme]-L-cysteine + [acceptor protein]-L-lysine = [E2 ubiquitin-conjugating enzyme]-L-cysteine + N(6)-ubiquitinyl-[acceptor protein]-L-lysine.</text>
        <dbReference type="EC" id="2.3.2.27"/>
    </reaction>
</comment>
<keyword evidence="7 12" id="KW-0863">Zinc-finger</keyword>
<evidence type="ECO:0000256" key="5">
    <source>
        <dbReference type="ARBA" id="ARBA00022692"/>
    </source>
</evidence>
<evidence type="ECO:0000256" key="3">
    <source>
        <dbReference type="ARBA" id="ARBA00012483"/>
    </source>
</evidence>
<dbReference type="InterPro" id="IPR001841">
    <property type="entry name" value="Znf_RING"/>
</dbReference>
<sequence>MSIIDADLHNSSLRRVRSTGDIPRRPDPVHQLRPFRFSDSHSDLGDQHAGPSSLAPLSAPSTSVSGKRSPPLISHLPIPQTQTVGGPSRQMSTSRPVAPPPHSPPPSPPRVSWYRRTMLFLGLGRGASGVRRSLVTLLFDLFSGFSQIVIITVVLSLSGTRFKSPTQPDLTEWAACTRPLGIWACIWVVRAVLACGLTYWGFIRERQLHRRHFEDGHASPTVDPTAIIASGSAASDTQQAILRSDVEAHSLEQPTGPLPYTRLYSRLTLLSSLLTLSWFLTAHILEYSSINTCRHTSPHVWWLTFGILCLMYLMVLEVVLLGFIVFIVAPIIFLFWNIVLICVGRHPLQTHGMIKPEIQKLPKSIVDRIPLVIYIPPPPDGSAQEKLAIPQPVHSYPPKPPALSASEAKSRFRFIRHFSSFKGKKVPSTPQDETSDEKPVENTEEPQTWEEHWEKGEYPFVVLEGNRAACAICLMDFEEPKRIAGAAPQTDSQEEEGGPPVEPIISEDNRAPATNREDTELKLEDAGEGAQPLRLLECGHVFHKTCLDPWLTDISGRCPVCQRAVELPERKKNRKERRLNGNR</sequence>
<keyword evidence="4" id="KW-0808">Transferase</keyword>
<organism evidence="16 17">
    <name type="scientific">Hypsizygus marmoreus</name>
    <name type="common">White beech mushroom</name>
    <name type="synonym">Agaricus marmoreus</name>
    <dbReference type="NCBI Taxonomy" id="39966"/>
    <lineage>
        <taxon>Eukaryota</taxon>
        <taxon>Fungi</taxon>
        <taxon>Dikarya</taxon>
        <taxon>Basidiomycota</taxon>
        <taxon>Agaricomycotina</taxon>
        <taxon>Agaricomycetes</taxon>
        <taxon>Agaricomycetidae</taxon>
        <taxon>Agaricales</taxon>
        <taxon>Tricholomatineae</taxon>
        <taxon>Lyophyllaceae</taxon>
        <taxon>Hypsizygus</taxon>
    </lineage>
</organism>
<keyword evidence="5 14" id="KW-0812">Transmembrane</keyword>
<evidence type="ECO:0000313" key="16">
    <source>
        <dbReference type="EMBL" id="RDB16790.1"/>
    </source>
</evidence>
<evidence type="ECO:0000256" key="2">
    <source>
        <dbReference type="ARBA" id="ARBA00004141"/>
    </source>
</evidence>
<evidence type="ECO:0000256" key="7">
    <source>
        <dbReference type="ARBA" id="ARBA00022771"/>
    </source>
</evidence>
<feature type="region of interest" description="Disordered" evidence="13">
    <location>
        <begin position="15"/>
        <end position="110"/>
    </location>
</feature>
<dbReference type="PROSITE" id="PS50089">
    <property type="entry name" value="ZF_RING_2"/>
    <property type="match status" value="1"/>
</dbReference>
<evidence type="ECO:0000256" key="4">
    <source>
        <dbReference type="ARBA" id="ARBA00022679"/>
    </source>
</evidence>
<dbReference type="OrthoDB" id="8062037at2759"/>
<feature type="region of interest" description="Disordered" evidence="13">
    <location>
        <begin position="486"/>
        <end position="526"/>
    </location>
</feature>
<gene>
    <name evidence="16" type="ORF">Hypma_002623</name>
</gene>
<evidence type="ECO:0000256" key="10">
    <source>
        <dbReference type="ARBA" id="ARBA00022989"/>
    </source>
</evidence>
<dbReference type="InParanoid" id="A0A369J6J9"/>
<evidence type="ECO:0000259" key="15">
    <source>
        <dbReference type="PROSITE" id="PS50089"/>
    </source>
</evidence>
<reference evidence="16" key="1">
    <citation type="submission" date="2018-04" db="EMBL/GenBank/DDBJ databases">
        <title>Whole genome sequencing of Hypsizygus marmoreus.</title>
        <authorList>
            <person name="Choi I.-G."/>
            <person name="Min B."/>
            <person name="Kim J.-G."/>
            <person name="Kim S."/>
            <person name="Oh Y.-L."/>
            <person name="Kong W.-S."/>
            <person name="Park H."/>
            <person name="Jeong J."/>
            <person name="Song E.-S."/>
        </authorList>
    </citation>
    <scope>NUCLEOTIDE SEQUENCE [LARGE SCALE GENOMIC DNA]</scope>
    <source>
        <strain evidence="16">51987-8</strain>
    </source>
</reference>
<feature type="domain" description="RING-type" evidence="15">
    <location>
        <begin position="470"/>
        <end position="562"/>
    </location>
</feature>
<protein>
    <recommendedName>
        <fullName evidence="3">RING-type E3 ubiquitin transferase</fullName>
        <ecNumber evidence="3">2.3.2.27</ecNumber>
    </recommendedName>
</protein>
<evidence type="ECO:0000256" key="11">
    <source>
        <dbReference type="ARBA" id="ARBA00023136"/>
    </source>
</evidence>
<dbReference type="CDD" id="cd16448">
    <property type="entry name" value="RING-H2"/>
    <property type="match status" value="1"/>
</dbReference>
<keyword evidence="17" id="KW-1185">Reference proteome</keyword>
<dbReference type="GO" id="GO:0061630">
    <property type="term" value="F:ubiquitin protein ligase activity"/>
    <property type="evidence" value="ECO:0007669"/>
    <property type="project" value="UniProtKB-EC"/>
</dbReference>
<feature type="compositionally biased region" description="Low complexity" evidence="13">
    <location>
        <begin position="51"/>
        <end position="65"/>
    </location>
</feature>
<dbReference type="Proteomes" id="UP000076154">
    <property type="component" value="Unassembled WGS sequence"/>
</dbReference>
<dbReference type="GO" id="GO:0008270">
    <property type="term" value="F:zinc ion binding"/>
    <property type="evidence" value="ECO:0007669"/>
    <property type="project" value="UniProtKB-KW"/>
</dbReference>
<dbReference type="PANTHER" id="PTHR45977:SF4">
    <property type="entry name" value="RING-TYPE DOMAIN-CONTAINING PROTEIN"/>
    <property type="match status" value="1"/>
</dbReference>
<feature type="region of interest" description="Disordered" evidence="13">
    <location>
        <begin position="422"/>
        <end position="450"/>
    </location>
</feature>
<name>A0A369J6J9_HYPMA</name>
<keyword evidence="8" id="KW-0833">Ubl conjugation pathway</keyword>
<dbReference type="InterPro" id="IPR013083">
    <property type="entry name" value="Znf_RING/FYVE/PHD"/>
</dbReference>
<dbReference type="SUPFAM" id="SSF57850">
    <property type="entry name" value="RING/U-box"/>
    <property type="match status" value="1"/>
</dbReference>
<dbReference type="STRING" id="39966.A0A369J6J9"/>